<dbReference type="HOGENOM" id="CLU_2855978_0_0_1"/>
<dbReference type="InParanoid" id="A0A0C3AUW0"/>
<evidence type="ECO:0000313" key="2">
    <source>
        <dbReference type="Proteomes" id="UP000054166"/>
    </source>
</evidence>
<dbReference type="EMBL" id="KN833022">
    <property type="protein sequence ID" value="KIM77713.1"/>
    <property type="molecule type" value="Genomic_DNA"/>
</dbReference>
<evidence type="ECO:0000313" key="1">
    <source>
        <dbReference type="EMBL" id="KIM77713.1"/>
    </source>
</evidence>
<dbReference type="AlphaFoldDB" id="A0A0C3AUW0"/>
<name>A0A0C3AUW0_PILCF</name>
<dbReference type="Proteomes" id="UP000054166">
    <property type="component" value="Unassembled WGS sequence"/>
</dbReference>
<gene>
    <name evidence="1" type="ORF">PILCRDRAFT_825161</name>
</gene>
<sequence length="65" mass="6907">MSDSPVVTSHGKTSFAILSTVGYGHIVSPSCWLFGSINVVCRSNSPVAILSGLLYPQRFPVPTQV</sequence>
<keyword evidence="2" id="KW-1185">Reference proteome</keyword>
<proteinExistence type="predicted"/>
<reference evidence="2" key="2">
    <citation type="submission" date="2015-01" db="EMBL/GenBank/DDBJ databases">
        <title>Evolutionary Origins and Diversification of the Mycorrhizal Mutualists.</title>
        <authorList>
            <consortium name="DOE Joint Genome Institute"/>
            <consortium name="Mycorrhizal Genomics Consortium"/>
            <person name="Kohler A."/>
            <person name="Kuo A."/>
            <person name="Nagy L.G."/>
            <person name="Floudas D."/>
            <person name="Copeland A."/>
            <person name="Barry K.W."/>
            <person name="Cichocki N."/>
            <person name="Veneault-Fourrey C."/>
            <person name="LaButti K."/>
            <person name="Lindquist E.A."/>
            <person name="Lipzen A."/>
            <person name="Lundell T."/>
            <person name="Morin E."/>
            <person name="Murat C."/>
            <person name="Riley R."/>
            <person name="Ohm R."/>
            <person name="Sun H."/>
            <person name="Tunlid A."/>
            <person name="Henrissat B."/>
            <person name="Grigoriev I.V."/>
            <person name="Hibbett D.S."/>
            <person name="Martin F."/>
        </authorList>
    </citation>
    <scope>NUCLEOTIDE SEQUENCE [LARGE SCALE GENOMIC DNA]</scope>
    <source>
        <strain evidence="2">F 1598</strain>
    </source>
</reference>
<accession>A0A0C3AUW0</accession>
<protein>
    <submittedName>
        <fullName evidence="1">Uncharacterized protein</fullName>
    </submittedName>
</protein>
<feature type="non-terminal residue" evidence="1">
    <location>
        <position position="65"/>
    </location>
</feature>
<reference evidence="1 2" key="1">
    <citation type="submission" date="2014-04" db="EMBL/GenBank/DDBJ databases">
        <authorList>
            <consortium name="DOE Joint Genome Institute"/>
            <person name="Kuo A."/>
            <person name="Tarkka M."/>
            <person name="Buscot F."/>
            <person name="Kohler A."/>
            <person name="Nagy L.G."/>
            <person name="Floudas D."/>
            <person name="Copeland A."/>
            <person name="Barry K.W."/>
            <person name="Cichocki N."/>
            <person name="Veneault-Fourrey C."/>
            <person name="LaButti K."/>
            <person name="Lindquist E.A."/>
            <person name="Lipzen A."/>
            <person name="Lundell T."/>
            <person name="Morin E."/>
            <person name="Murat C."/>
            <person name="Sun H."/>
            <person name="Tunlid A."/>
            <person name="Henrissat B."/>
            <person name="Grigoriev I.V."/>
            <person name="Hibbett D.S."/>
            <person name="Martin F."/>
            <person name="Nordberg H.P."/>
            <person name="Cantor M.N."/>
            <person name="Hua S.X."/>
        </authorList>
    </citation>
    <scope>NUCLEOTIDE SEQUENCE [LARGE SCALE GENOMIC DNA]</scope>
    <source>
        <strain evidence="1 2">F 1598</strain>
    </source>
</reference>
<organism evidence="1 2">
    <name type="scientific">Piloderma croceum (strain F 1598)</name>
    <dbReference type="NCBI Taxonomy" id="765440"/>
    <lineage>
        <taxon>Eukaryota</taxon>
        <taxon>Fungi</taxon>
        <taxon>Dikarya</taxon>
        <taxon>Basidiomycota</taxon>
        <taxon>Agaricomycotina</taxon>
        <taxon>Agaricomycetes</taxon>
        <taxon>Agaricomycetidae</taxon>
        <taxon>Atheliales</taxon>
        <taxon>Atheliaceae</taxon>
        <taxon>Piloderma</taxon>
    </lineage>
</organism>